<reference evidence="1 2" key="2">
    <citation type="journal article" date="2022" name="Mol. Ecol. Resour.">
        <title>The genomes of chicory, endive, great burdock and yacon provide insights into Asteraceae paleo-polyploidization history and plant inulin production.</title>
        <authorList>
            <person name="Fan W."/>
            <person name="Wang S."/>
            <person name="Wang H."/>
            <person name="Wang A."/>
            <person name="Jiang F."/>
            <person name="Liu H."/>
            <person name="Zhao H."/>
            <person name="Xu D."/>
            <person name="Zhang Y."/>
        </authorList>
    </citation>
    <scope>NUCLEOTIDE SEQUENCE [LARGE SCALE GENOMIC DNA]</scope>
    <source>
        <strain evidence="2">cv. Punajuju</strain>
        <tissue evidence="1">Leaves</tissue>
    </source>
</reference>
<keyword evidence="2" id="KW-1185">Reference proteome</keyword>
<sequence length="1562" mass="176615">MQIEDYLYQKGLHEPLSEEKPFHMRPEDWELLDRQALGVVRLSLAKNVAYNIVNVKTTHGLIKALSDMYEKPSASNKVFLIRQLVNLKMMEGSSATDHINEFNSILSRLISVDIKFEDEVQALLLLSSLPESWSGTVTAVSSSVGGAKLTFESIRNLILSEDVRRRSIGESSSSLLSAEDRGRKSNRGGSGRGRSKSRKRGQSKNRSDITCWNCKEKGHFRNQCPKPSADKGKKEVNMAVDSEDDALICCVENSTESWIMDSGASFHASHSREVMQNFRQYKGKVRLADNKSLDITGVGDVVLKTTLGTDWTLKNVKFIPDLKRMLISVGQLDDEGHHVTFGDHQWKVTKGNLVVARGQKRGTLYMVEVSDAEAHAVEEVGASTLWHQRLGHMSEKGMKMLASKGRIPELKTVKVDFCEPCVFGKQKKVTFKKVGHQPKSVKLELVHSDVYGPTSVSSVGGSRYYVTFIDDCTRKVWVYFLKHKSEVFSTFKKWKATVENETDLKIKCFRSDNGGEYSSKEFVDYCADQGIRMQKTVPETPQQNGVAERMNRTLNERAKSMRLHAGLPKMFWADSVNTAAYLINRGPSVPIGFKIPEEEWQGRDISLKHLKVFGCVSYVKVKDSERDKLEAKARKCIFIGYGLDDMGYRFWDNQNKKVIRSRDVVFNENVLYKDELAESSGRNKQPEKTESQVEFEEISEDDVVKPISTPEIGESSGSSGSSDVYGDSGSTDDSSSEYGVADDAETSTPTIRRSTRVRRPPVRYSPSANYLLLTENGEPESYPEALRMKDSIQWKRAMEDELSSLDKNQTWSLVKLPAGKKALQNKWVFRVKDEIDGSKRYKARLVVKGFQQKRGVDYNEIFSPVVKMTTIRMVLGIVASEDLHLEQLDVKTAFLHGDLEEDIYMAQPEGFPTVGKENLVCKLKKSLYGLKQAPRQWYLKFDSFMQRSGYHRCEMDHCCYLKKFNSSYIILLLYVDDMLIAGSDMQEINKLKKQLSREFEMKDLGAAKQILGMSIARNRVTDAKARSTPLGSQLKLSKKQSPKTEEDKEQMAKVPYASAVGSLMYAMVCTRPDIAHAVGVVSRFMSNPGKEHWEGVKWLLRYLKGTAEIALCFRRKGVVLEGFADADLGGCADSGKSTTGYVFTIGGTAISWMSRLQKSVALSTTEAEYMAIAEAAKELIWLKNFLSELGFQQEDCVLHCDNQSAVHLAKNPVFHNRTKHIQMRYHFIRELINDGTLNLKKILGTKNPADMFTKVVTTDKWWKDLGLYQELLLARDQPLKCYLWPMAALTNPKHSTQRIELTKTISLIYIIDDIFDVYGTISELTLFTEAINRWDIYAIDQLPGYMKSSYKALYYITNEIAKKVYEQHGFNPINSLWKSWATLCDAFLVEAKWFASGYIPEAEEYLKIGMVTSGVEVFLVHMFFLLGNGTNEQHVGLINHNHGIVSSVSKILRLWDDLGSASDENQDGHDGSYVVCFLNQHQGCSTKIARRHVMNLISDAWKHLNKECLSPNPFSATFTKASNNIARMVPLMYNYDDNSSLPQLHDYIKAMLLHNSSSVDTI</sequence>
<reference evidence="2" key="1">
    <citation type="journal article" date="2022" name="Mol. Ecol. Resour.">
        <title>The genomes of chicory, endive, great burdock and yacon provide insights into Asteraceae palaeo-polyploidization history and plant inulin production.</title>
        <authorList>
            <person name="Fan W."/>
            <person name="Wang S."/>
            <person name="Wang H."/>
            <person name="Wang A."/>
            <person name="Jiang F."/>
            <person name="Liu H."/>
            <person name="Zhao H."/>
            <person name="Xu D."/>
            <person name="Zhang Y."/>
        </authorList>
    </citation>
    <scope>NUCLEOTIDE SEQUENCE [LARGE SCALE GENOMIC DNA]</scope>
    <source>
        <strain evidence="2">cv. Punajuju</strain>
    </source>
</reference>
<dbReference type="EMBL" id="CM042011">
    <property type="protein sequence ID" value="KAI3765175.1"/>
    <property type="molecule type" value="Genomic_DNA"/>
</dbReference>
<accession>A0ACB9F2K7</accession>
<evidence type="ECO:0000313" key="1">
    <source>
        <dbReference type="EMBL" id="KAI3765175.1"/>
    </source>
</evidence>
<proteinExistence type="predicted"/>
<evidence type="ECO:0000313" key="2">
    <source>
        <dbReference type="Proteomes" id="UP001055811"/>
    </source>
</evidence>
<protein>
    <submittedName>
        <fullName evidence="1">Uncharacterized protein</fullName>
    </submittedName>
</protein>
<gene>
    <name evidence="1" type="ORF">L2E82_15202</name>
</gene>
<comment type="caution">
    <text evidence="1">The sequence shown here is derived from an EMBL/GenBank/DDBJ whole genome shotgun (WGS) entry which is preliminary data.</text>
</comment>
<name>A0ACB9F2K7_CICIN</name>
<dbReference type="Proteomes" id="UP001055811">
    <property type="component" value="Linkage Group LG03"/>
</dbReference>
<organism evidence="1 2">
    <name type="scientific">Cichorium intybus</name>
    <name type="common">Chicory</name>
    <dbReference type="NCBI Taxonomy" id="13427"/>
    <lineage>
        <taxon>Eukaryota</taxon>
        <taxon>Viridiplantae</taxon>
        <taxon>Streptophyta</taxon>
        <taxon>Embryophyta</taxon>
        <taxon>Tracheophyta</taxon>
        <taxon>Spermatophyta</taxon>
        <taxon>Magnoliopsida</taxon>
        <taxon>eudicotyledons</taxon>
        <taxon>Gunneridae</taxon>
        <taxon>Pentapetalae</taxon>
        <taxon>asterids</taxon>
        <taxon>campanulids</taxon>
        <taxon>Asterales</taxon>
        <taxon>Asteraceae</taxon>
        <taxon>Cichorioideae</taxon>
        <taxon>Cichorieae</taxon>
        <taxon>Cichoriinae</taxon>
        <taxon>Cichorium</taxon>
    </lineage>
</organism>